<feature type="domain" description="Deacetylase sirtuin-type" evidence="9">
    <location>
        <begin position="82"/>
        <end position="344"/>
    </location>
</feature>
<keyword evidence="6" id="KW-0520">NAD</keyword>
<dbReference type="CDD" id="cd01408">
    <property type="entry name" value="SIRT1"/>
    <property type="match status" value="1"/>
</dbReference>
<evidence type="ECO:0000256" key="5">
    <source>
        <dbReference type="ARBA" id="ARBA00022833"/>
    </source>
</evidence>
<dbReference type="PROSITE" id="PS50305">
    <property type="entry name" value="SIRTUIN"/>
    <property type="match status" value="1"/>
</dbReference>
<keyword evidence="3" id="KW-0808">Transferase</keyword>
<feature type="region of interest" description="Disordered" evidence="8">
    <location>
        <begin position="42"/>
        <end position="77"/>
    </location>
</feature>
<comment type="caution">
    <text evidence="10">The sequence shown here is derived from an EMBL/GenBank/DDBJ whole genome shotgun (WGS) entry which is preliminary data.</text>
</comment>
<accession>A0ABR2HSS3</accession>
<feature type="compositionally biased region" description="Low complexity" evidence="8">
    <location>
        <begin position="477"/>
        <end position="493"/>
    </location>
</feature>
<keyword evidence="5 7" id="KW-0862">Zinc</keyword>
<feature type="region of interest" description="Disordered" evidence="8">
    <location>
        <begin position="399"/>
        <end position="536"/>
    </location>
</feature>
<evidence type="ECO:0000313" key="10">
    <source>
        <dbReference type="EMBL" id="KAK8852141.1"/>
    </source>
</evidence>
<feature type="compositionally biased region" description="Basic and acidic residues" evidence="8">
    <location>
        <begin position="445"/>
        <end position="456"/>
    </location>
</feature>
<dbReference type="InterPro" id="IPR029035">
    <property type="entry name" value="DHS-like_NAD/FAD-binding_dom"/>
</dbReference>
<evidence type="ECO:0000259" key="9">
    <source>
        <dbReference type="PROSITE" id="PS50305"/>
    </source>
</evidence>
<sequence>MYQYEQKNKVLYLVKVFIRSVQTRQLTDSLTRRFRPIAATIGRKHKNKDRQQKDKGSRPRSNWRHKMGNENSTLIDEDTPTQTLKDRSLCAVADHIRNGGARRIVVLTGAGISTAAGIPDFRSPKTGLYHNLARLKLPHAEAVFDIDYFRENPYPFYMLAKELYPGKFHPTISHAFIGLLAKRAKLRMLFTQNIDCLERRAGVPDHLIVEAHGSFATQRCIDCKTEFPGDEMPAYVEKGEPPRCKVPKCRGLVKPDIVFFGEQLPSAFFDNRHVPEESDLVLVLGTSLSVHPFASLPDMALEKTPRVLFNKERVGTLGHRADDVICLGDCDSGVRKLADELGWRDELDRLWRGIVGDEEADRQLGQVSRELERDGENWEPAWNEDEIERLVQGVADKLDISGNTDDDENRTANDEGQAGTTEAKEGQAPTVAAAEAKSSAAVAEDSTKEDRKEEVTRPGSGEADVLPEDTLGDRGHAAGVAGTASTSAGSSSAPQEVKPKVEDDTAKPTASASTLESTDTASEKPAGPVASHVMKT</sequence>
<evidence type="ECO:0000256" key="6">
    <source>
        <dbReference type="ARBA" id="ARBA00023027"/>
    </source>
</evidence>
<evidence type="ECO:0000256" key="1">
    <source>
        <dbReference type="ARBA" id="ARBA00001947"/>
    </source>
</evidence>
<dbReference type="InterPro" id="IPR026591">
    <property type="entry name" value="Sirtuin_cat_small_dom_sf"/>
</dbReference>
<feature type="binding site" evidence="7">
    <location>
        <position position="244"/>
    </location>
    <ligand>
        <name>Zn(2+)</name>
        <dbReference type="ChEBI" id="CHEBI:29105"/>
    </ligand>
</feature>
<feature type="binding site" evidence="7">
    <location>
        <position position="249"/>
    </location>
    <ligand>
        <name>Zn(2+)</name>
        <dbReference type="ChEBI" id="CHEBI:29105"/>
    </ligand>
</feature>
<keyword evidence="4 7" id="KW-0479">Metal-binding</keyword>
<comment type="cofactor">
    <cofactor evidence="1">
        <name>Zn(2+)</name>
        <dbReference type="ChEBI" id="CHEBI:29105"/>
    </cofactor>
</comment>
<dbReference type="InterPro" id="IPR050134">
    <property type="entry name" value="NAD-dep_sirtuin_deacylases"/>
</dbReference>
<organism evidence="10 11">
    <name type="scientific">Apiospora arundinis</name>
    <dbReference type="NCBI Taxonomy" id="335852"/>
    <lineage>
        <taxon>Eukaryota</taxon>
        <taxon>Fungi</taxon>
        <taxon>Dikarya</taxon>
        <taxon>Ascomycota</taxon>
        <taxon>Pezizomycotina</taxon>
        <taxon>Sordariomycetes</taxon>
        <taxon>Xylariomycetidae</taxon>
        <taxon>Amphisphaeriales</taxon>
        <taxon>Apiosporaceae</taxon>
        <taxon>Apiospora</taxon>
    </lineage>
</organism>
<feature type="binding site" evidence="7">
    <location>
        <position position="223"/>
    </location>
    <ligand>
        <name>Zn(2+)</name>
        <dbReference type="ChEBI" id="CHEBI:29105"/>
    </ligand>
</feature>
<feature type="binding site" evidence="7">
    <location>
        <position position="220"/>
    </location>
    <ligand>
        <name>Zn(2+)</name>
        <dbReference type="ChEBI" id="CHEBI:29105"/>
    </ligand>
</feature>
<name>A0ABR2HSS3_9PEZI</name>
<comment type="similarity">
    <text evidence="2">Belongs to the sirtuin family. Class I subfamily.</text>
</comment>
<evidence type="ECO:0000256" key="7">
    <source>
        <dbReference type="PROSITE-ProRule" id="PRU00236"/>
    </source>
</evidence>
<dbReference type="Gene3D" id="3.30.1600.10">
    <property type="entry name" value="SIR2/SIRT2 'Small Domain"/>
    <property type="match status" value="1"/>
</dbReference>
<feature type="active site" description="Proton acceptor" evidence="7">
    <location>
        <position position="212"/>
    </location>
</feature>
<feature type="compositionally biased region" description="Polar residues" evidence="8">
    <location>
        <begin position="508"/>
        <end position="520"/>
    </location>
</feature>
<dbReference type="EMBL" id="JAPCWZ010000009">
    <property type="protein sequence ID" value="KAK8852141.1"/>
    <property type="molecule type" value="Genomic_DNA"/>
</dbReference>
<dbReference type="PANTHER" id="PTHR11085:SF6">
    <property type="entry name" value="NAD-DEPENDENT PROTEIN DEACETYLASE SIRTUIN-2"/>
    <property type="match status" value="1"/>
</dbReference>
<evidence type="ECO:0000256" key="4">
    <source>
        <dbReference type="ARBA" id="ARBA00022723"/>
    </source>
</evidence>
<evidence type="ECO:0000256" key="3">
    <source>
        <dbReference type="ARBA" id="ARBA00022679"/>
    </source>
</evidence>
<dbReference type="Proteomes" id="UP001390339">
    <property type="component" value="Unassembled WGS sequence"/>
</dbReference>
<evidence type="ECO:0000256" key="2">
    <source>
        <dbReference type="ARBA" id="ARBA00006924"/>
    </source>
</evidence>
<evidence type="ECO:0000313" key="11">
    <source>
        <dbReference type="Proteomes" id="UP001390339"/>
    </source>
</evidence>
<dbReference type="InterPro" id="IPR026590">
    <property type="entry name" value="Ssirtuin_cat_dom"/>
</dbReference>
<keyword evidence="11" id="KW-1185">Reference proteome</keyword>
<protein>
    <submittedName>
        <fullName evidence="10">NAD-dependent histone deacetylase SIR2</fullName>
    </submittedName>
</protein>
<dbReference type="Pfam" id="PF02146">
    <property type="entry name" value="SIR2"/>
    <property type="match status" value="1"/>
</dbReference>
<feature type="compositionally biased region" description="Basic and acidic residues" evidence="8">
    <location>
        <begin position="497"/>
        <end position="506"/>
    </location>
</feature>
<feature type="compositionally biased region" description="Low complexity" evidence="8">
    <location>
        <begin position="431"/>
        <end position="444"/>
    </location>
</feature>
<dbReference type="Gene3D" id="3.40.50.1220">
    <property type="entry name" value="TPP-binding domain"/>
    <property type="match status" value="1"/>
</dbReference>
<gene>
    <name evidence="10" type="ORF">PGQ11_014620</name>
</gene>
<evidence type="ECO:0000256" key="8">
    <source>
        <dbReference type="SAM" id="MobiDB-lite"/>
    </source>
</evidence>
<proteinExistence type="inferred from homology"/>
<dbReference type="SUPFAM" id="SSF52467">
    <property type="entry name" value="DHS-like NAD/FAD-binding domain"/>
    <property type="match status" value="1"/>
</dbReference>
<dbReference type="PANTHER" id="PTHR11085">
    <property type="entry name" value="NAD-DEPENDENT PROTEIN DEACYLASE SIRTUIN-5, MITOCHONDRIAL-RELATED"/>
    <property type="match status" value="1"/>
</dbReference>
<dbReference type="InterPro" id="IPR003000">
    <property type="entry name" value="Sirtuin"/>
</dbReference>
<reference evidence="10 11" key="1">
    <citation type="journal article" date="2024" name="IMA Fungus">
        <title>Apiospora arundinis, a panoply of carbohydrate-active enzymes and secondary metabolites.</title>
        <authorList>
            <person name="Sorensen T."/>
            <person name="Petersen C."/>
            <person name="Muurmann A.T."/>
            <person name="Christiansen J.V."/>
            <person name="Brundto M.L."/>
            <person name="Overgaard C.K."/>
            <person name="Boysen A.T."/>
            <person name="Wollenberg R.D."/>
            <person name="Larsen T.O."/>
            <person name="Sorensen J.L."/>
            <person name="Nielsen K.L."/>
            <person name="Sondergaard T.E."/>
        </authorList>
    </citation>
    <scope>NUCLEOTIDE SEQUENCE [LARGE SCALE GENOMIC DNA]</scope>
    <source>
        <strain evidence="10 11">AAU 773</strain>
    </source>
</reference>